<evidence type="ECO:0000313" key="4">
    <source>
        <dbReference type="Proteomes" id="UP000660862"/>
    </source>
</evidence>
<dbReference type="Gene3D" id="1.10.260.40">
    <property type="entry name" value="lambda repressor-like DNA-binding domains"/>
    <property type="match status" value="1"/>
</dbReference>
<dbReference type="GO" id="GO:0005829">
    <property type="term" value="C:cytosol"/>
    <property type="evidence" value="ECO:0007669"/>
    <property type="project" value="TreeGrafter"/>
</dbReference>
<feature type="domain" description="HTH cro/C1-type" evidence="2">
    <location>
        <begin position="14"/>
        <end position="68"/>
    </location>
</feature>
<dbReference type="InterPro" id="IPR001387">
    <property type="entry name" value="Cro/C1-type_HTH"/>
</dbReference>
<gene>
    <name evidence="3" type="ORF">GCM10007415_31970</name>
</gene>
<keyword evidence="1" id="KW-0238">DNA-binding</keyword>
<evidence type="ECO:0000259" key="2">
    <source>
        <dbReference type="PROSITE" id="PS50943"/>
    </source>
</evidence>
<dbReference type="AlphaFoldDB" id="A0A917MD98"/>
<organism evidence="3 4">
    <name type="scientific">Parapedobacter pyrenivorans</name>
    <dbReference type="NCBI Taxonomy" id="1305674"/>
    <lineage>
        <taxon>Bacteria</taxon>
        <taxon>Pseudomonadati</taxon>
        <taxon>Bacteroidota</taxon>
        <taxon>Sphingobacteriia</taxon>
        <taxon>Sphingobacteriales</taxon>
        <taxon>Sphingobacteriaceae</taxon>
        <taxon>Parapedobacter</taxon>
    </lineage>
</organism>
<evidence type="ECO:0000313" key="3">
    <source>
        <dbReference type="EMBL" id="GGG94474.1"/>
    </source>
</evidence>
<accession>A0A917MD98</accession>
<dbReference type="PANTHER" id="PTHR46797">
    <property type="entry name" value="HTH-TYPE TRANSCRIPTIONAL REGULATOR"/>
    <property type="match status" value="1"/>
</dbReference>
<sequence>MKPTTKAKTVASNIRRVREYRNYTQDYVARKIGISQNAYSKLELGFHKLSLERLFQIADILGVESASLLHHDNGGIVKLAVDSTVNHAVHSLP</sequence>
<reference evidence="3" key="2">
    <citation type="submission" date="2020-09" db="EMBL/GenBank/DDBJ databases">
        <authorList>
            <person name="Sun Q."/>
            <person name="Zhou Y."/>
        </authorList>
    </citation>
    <scope>NUCLEOTIDE SEQUENCE</scope>
    <source>
        <strain evidence="3">CGMCC 1.12195</strain>
    </source>
</reference>
<reference evidence="3" key="1">
    <citation type="journal article" date="2014" name="Int. J. Syst. Evol. Microbiol.">
        <title>Complete genome sequence of Corynebacterium casei LMG S-19264T (=DSM 44701T), isolated from a smear-ripened cheese.</title>
        <authorList>
            <consortium name="US DOE Joint Genome Institute (JGI-PGF)"/>
            <person name="Walter F."/>
            <person name="Albersmeier A."/>
            <person name="Kalinowski J."/>
            <person name="Ruckert C."/>
        </authorList>
    </citation>
    <scope>NUCLEOTIDE SEQUENCE</scope>
    <source>
        <strain evidence="3">CGMCC 1.12195</strain>
    </source>
</reference>
<dbReference type="CDD" id="cd00093">
    <property type="entry name" value="HTH_XRE"/>
    <property type="match status" value="1"/>
</dbReference>
<comment type="caution">
    <text evidence="3">The sequence shown here is derived from an EMBL/GenBank/DDBJ whole genome shotgun (WGS) entry which is preliminary data.</text>
</comment>
<dbReference type="GO" id="GO:0003677">
    <property type="term" value="F:DNA binding"/>
    <property type="evidence" value="ECO:0007669"/>
    <property type="project" value="UniProtKB-KW"/>
</dbReference>
<dbReference type="SUPFAM" id="SSF47413">
    <property type="entry name" value="lambda repressor-like DNA-binding domains"/>
    <property type="match status" value="1"/>
</dbReference>
<protein>
    <recommendedName>
        <fullName evidence="2">HTH cro/C1-type domain-containing protein</fullName>
    </recommendedName>
</protein>
<proteinExistence type="predicted"/>
<dbReference type="Proteomes" id="UP000660862">
    <property type="component" value="Unassembled WGS sequence"/>
</dbReference>
<dbReference type="InterPro" id="IPR010982">
    <property type="entry name" value="Lambda_DNA-bd_dom_sf"/>
</dbReference>
<dbReference type="PROSITE" id="PS50943">
    <property type="entry name" value="HTH_CROC1"/>
    <property type="match status" value="1"/>
</dbReference>
<dbReference type="Pfam" id="PF01381">
    <property type="entry name" value="HTH_3"/>
    <property type="match status" value="1"/>
</dbReference>
<dbReference type="EMBL" id="BMER01000003">
    <property type="protein sequence ID" value="GGG94474.1"/>
    <property type="molecule type" value="Genomic_DNA"/>
</dbReference>
<name>A0A917MD98_9SPHI</name>
<evidence type="ECO:0000256" key="1">
    <source>
        <dbReference type="ARBA" id="ARBA00023125"/>
    </source>
</evidence>
<dbReference type="SMART" id="SM00530">
    <property type="entry name" value="HTH_XRE"/>
    <property type="match status" value="1"/>
</dbReference>
<dbReference type="GO" id="GO:0003700">
    <property type="term" value="F:DNA-binding transcription factor activity"/>
    <property type="evidence" value="ECO:0007669"/>
    <property type="project" value="TreeGrafter"/>
</dbReference>
<dbReference type="RefSeq" id="WP_188507072.1">
    <property type="nucleotide sequence ID" value="NZ_BMER01000003.1"/>
</dbReference>
<keyword evidence="4" id="KW-1185">Reference proteome</keyword>
<dbReference type="PANTHER" id="PTHR46797:SF1">
    <property type="entry name" value="METHYLPHOSPHONATE SYNTHASE"/>
    <property type="match status" value="1"/>
</dbReference>
<dbReference type="InterPro" id="IPR050807">
    <property type="entry name" value="TransReg_Diox_bact_type"/>
</dbReference>